<keyword evidence="2" id="KW-1185">Reference proteome</keyword>
<organism evidence="1 2">
    <name type="scientific">Tritrichomonas musculus</name>
    <dbReference type="NCBI Taxonomy" id="1915356"/>
    <lineage>
        <taxon>Eukaryota</taxon>
        <taxon>Metamonada</taxon>
        <taxon>Parabasalia</taxon>
        <taxon>Tritrichomonadida</taxon>
        <taxon>Tritrichomonadidae</taxon>
        <taxon>Tritrichomonas</taxon>
    </lineage>
</organism>
<protein>
    <submittedName>
        <fullName evidence="1">Uncharacterized protein</fullName>
    </submittedName>
</protein>
<evidence type="ECO:0000313" key="1">
    <source>
        <dbReference type="EMBL" id="KAK8833681.1"/>
    </source>
</evidence>
<comment type="caution">
    <text evidence="1">The sequence shown here is derived from an EMBL/GenBank/DDBJ whole genome shotgun (WGS) entry which is preliminary data.</text>
</comment>
<reference evidence="1 2" key="1">
    <citation type="submission" date="2024-04" db="EMBL/GenBank/DDBJ databases">
        <title>Tritrichomonas musculus Genome.</title>
        <authorList>
            <person name="Alves-Ferreira E."/>
            <person name="Grigg M."/>
            <person name="Lorenzi H."/>
            <person name="Galac M."/>
        </authorList>
    </citation>
    <scope>NUCLEOTIDE SEQUENCE [LARGE SCALE GENOMIC DNA]</scope>
    <source>
        <strain evidence="1 2">EAF2021</strain>
    </source>
</reference>
<dbReference type="Proteomes" id="UP001470230">
    <property type="component" value="Unassembled WGS sequence"/>
</dbReference>
<dbReference type="EMBL" id="JAPFFF010000723">
    <property type="protein sequence ID" value="KAK8833681.1"/>
    <property type="molecule type" value="Genomic_DNA"/>
</dbReference>
<evidence type="ECO:0000313" key="2">
    <source>
        <dbReference type="Proteomes" id="UP001470230"/>
    </source>
</evidence>
<name>A0ABR2GIM3_9EUKA</name>
<proteinExistence type="predicted"/>
<sequence length="111" mass="12701">MVEGAAMTLPTDKADGANGWKWMNPLTRDLLFPVPASSMSLCALFEGERKLTNYDHYLPLLATDSRYSAHHWGITFCCGMGEFRRVCDFDTREEFIDWYSSEYTGETLDDI</sequence>
<gene>
    <name evidence="1" type="ORF">M9Y10_042391</name>
</gene>
<accession>A0ABR2GIM3</accession>